<sequence>MVRTNCGPLRAAILAQTSSSRLQSVSGFGVVKSSLTKYPPHSRPSWMPYLLGPLHPAELTTYLLEPQPAILPNIPATYLLLPALKKLVMKTWNERVQFNFVITHPLTSDQLLNAVIKLLRVLKQYFEI</sequence>
<keyword evidence="2" id="KW-1185">Reference proteome</keyword>
<dbReference type="OrthoDB" id="5404599at2759"/>
<dbReference type="Proteomes" id="UP000250140">
    <property type="component" value="Unassembled WGS sequence"/>
</dbReference>
<evidence type="ECO:0000313" key="1">
    <source>
        <dbReference type="EMBL" id="OCL14919.1"/>
    </source>
</evidence>
<name>A0A8E2FDA7_9PEZI</name>
<organism evidence="1 2">
    <name type="scientific">Glonium stellatum</name>
    <dbReference type="NCBI Taxonomy" id="574774"/>
    <lineage>
        <taxon>Eukaryota</taxon>
        <taxon>Fungi</taxon>
        <taxon>Dikarya</taxon>
        <taxon>Ascomycota</taxon>
        <taxon>Pezizomycotina</taxon>
        <taxon>Dothideomycetes</taxon>
        <taxon>Pleosporomycetidae</taxon>
        <taxon>Gloniales</taxon>
        <taxon>Gloniaceae</taxon>
        <taxon>Glonium</taxon>
    </lineage>
</organism>
<dbReference type="AlphaFoldDB" id="A0A8E2FDA7"/>
<protein>
    <submittedName>
        <fullName evidence="1">Uncharacterized protein</fullName>
    </submittedName>
</protein>
<gene>
    <name evidence="1" type="ORF">AOQ84DRAFT_351294</name>
</gene>
<evidence type="ECO:0000313" key="2">
    <source>
        <dbReference type="Proteomes" id="UP000250140"/>
    </source>
</evidence>
<dbReference type="EMBL" id="KV748508">
    <property type="protein sequence ID" value="OCL14919.1"/>
    <property type="molecule type" value="Genomic_DNA"/>
</dbReference>
<proteinExistence type="predicted"/>
<reference evidence="1 2" key="1">
    <citation type="journal article" date="2016" name="Nat. Commun.">
        <title>Ectomycorrhizal ecology is imprinted in the genome of the dominant symbiotic fungus Cenococcum geophilum.</title>
        <authorList>
            <consortium name="DOE Joint Genome Institute"/>
            <person name="Peter M."/>
            <person name="Kohler A."/>
            <person name="Ohm R.A."/>
            <person name="Kuo A."/>
            <person name="Krutzmann J."/>
            <person name="Morin E."/>
            <person name="Arend M."/>
            <person name="Barry K.W."/>
            <person name="Binder M."/>
            <person name="Choi C."/>
            <person name="Clum A."/>
            <person name="Copeland A."/>
            <person name="Grisel N."/>
            <person name="Haridas S."/>
            <person name="Kipfer T."/>
            <person name="LaButti K."/>
            <person name="Lindquist E."/>
            <person name="Lipzen A."/>
            <person name="Maire R."/>
            <person name="Meier B."/>
            <person name="Mihaltcheva S."/>
            <person name="Molinier V."/>
            <person name="Murat C."/>
            <person name="Poggeler S."/>
            <person name="Quandt C.A."/>
            <person name="Sperisen C."/>
            <person name="Tritt A."/>
            <person name="Tisserant E."/>
            <person name="Crous P.W."/>
            <person name="Henrissat B."/>
            <person name="Nehls U."/>
            <person name="Egli S."/>
            <person name="Spatafora J.W."/>
            <person name="Grigoriev I.V."/>
            <person name="Martin F.M."/>
        </authorList>
    </citation>
    <scope>NUCLEOTIDE SEQUENCE [LARGE SCALE GENOMIC DNA]</scope>
    <source>
        <strain evidence="1 2">CBS 207.34</strain>
    </source>
</reference>
<accession>A0A8E2FDA7</accession>